<dbReference type="Gene3D" id="3.30.70.1230">
    <property type="entry name" value="Nucleotide cyclase"/>
    <property type="match status" value="1"/>
</dbReference>
<evidence type="ECO:0008006" key="3">
    <source>
        <dbReference type="Google" id="ProtNLM"/>
    </source>
</evidence>
<evidence type="ECO:0000313" key="2">
    <source>
        <dbReference type="Proteomes" id="UP000295680"/>
    </source>
</evidence>
<protein>
    <recommendedName>
        <fullName evidence="3">Class 3 adenylate cyclase</fullName>
    </recommendedName>
</protein>
<dbReference type="InterPro" id="IPR029787">
    <property type="entry name" value="Nucleotide_cyclase"/>
</dbReference>
<sequence>MSTAIPVQPRHRTIFAVDIEGSTTRTNFERAMFRNAMYDLLEEALLLSGIEEGHRDLIDRGDGVLVLVHPVDALPKTKLLNSVIPTLHDLLVQLESDRPEHSFRLRAAMHAGEVHSDERGWYGEDLDITFRLLDAPEVKRRLKQTSAPLVLVVSQDIYRSVIRHGYDGIDDRTFQPVVQVHIAGQRLRGYVQVPAALTA</sequence>
<keyword evidence="2" id="KW-1185">Reference proteome</keyword>
<evidence type="ECO:0000313" key="1">
    <source>
        <dbReference type="EMBL" id="TCO53566.1"/>
    </source>
</evidence>
<reference evidence="1 2" key="1">
    <citation type="submission" date="2019-03" db="EMBL/GenBank/DDBJ databases">
        <title>Genomic Encyclopedia of Type Strains, Phase IV (KMG-IV): sequencing the most valuable type-strain genomes for metagenomic binning, comparative biology and taxonomic classification.</title>
        <authorList>
            <person name="Goeker M."/>
        </authorList>
    </citation>
    <scope>NUCLEOTIDE SEQUENCE [LARGE SCALE GENOMIC DNA]</scope>
    <source>
        <strain evidence="1 2">DSM 45934</strain>
    </source>
</reference>
<dbReference type="AlphaFoldDB" id="A0A4R2JA46"/>
<name>A0A4R2JA46_9PSEU</name>
<proteinExistence type="predicted"/>
<comment type="caution">
    <text evidence="1">The sequence shown here is derived from an EMBL/GenBank/DDBJ whole genome shotgun (WGS) entry which is preliminary data.</text>
</comment>
<dbReference type="OrthoDB" id="3482507at2"/>
<accession>A0A4R2JA46</accession>
<dbReference type="RefSeq" id="WP_132123540.1">
    <property type="nucleotide sequence ID" value="NZ_SLWS01000010.1"/>
</dbReference>
<organism evidence="1 2">
    <name type="scientific">Actinocrispum wychmicini</name>
    <dbReference type="NCBI Taxonomy" id="1213861"/>
    <lineage>
        <taxon>Bacteria</taxon>
        <taxon>Bacillati</taxon>
        <taxon>Actinomycetota</taxon>
        <taxon>Actinomycetes</taxon>
        <taxon>Pseudonocardiales</taxon>
        <taxon>Pseudonocardiaceae</taxon>
        <taxon>Actinocrispum</taxon>
    </lineage>
</organism>
<dbReference type="SUPFAM" id="SSF55073">
    <property type="entry name" value="Nucleotide cyclase"/>
    <property type="match status" value="1"/>
</dbReference>
<dbReference type="Proteomes" id="UP000295680">
    <property type="component" value="Unassembled WGS sequence"/>
</dbReference>
<gene>
    <name evidence="1" type="ORF">EV192_110155</name>
</gene>
<dbReference type="EMBL" id="SLWS01000010">
    <property type="protein sequence ID" value="TCO53566.1"/>
    <property type="molecule type" value="Genomic_DNA"/>
</dbReference>